<feature type="transmembrane region" description="Helical" evidence="10">
    <location>
        <begin position="28"/>
        <end position="48"/>
    </location>
</feature>
<feature type="transmembrane region" description="Helical" evidence="10">
    <location>
        <begin position="445"/>
        <end position="463"/>
    </location>
</feature>
<protein>
    <recommendedName>
        <fullName evidence="7">UNC93-like protein MFSD11</fullName>
    </recommendedName>
    <alternativeName>
        <fullName evidence="8">Major facilitator superfamily domain-containing protein 11</fullName>
    </alternativeName>
</protein>
<feature type="transmembrane region" description="Helical" evidence="10">
    <location>
        <begin position="117"/>
        <end position="134"/>
    </location>
</feature>
<evidence type="ECO:0000256" key="3">
    <source>
        <dbReference type="ARBA" id="ARBA00022692"/>
    </source>
</evidence>
<feature type="compositionally biased region" description="Basic and acidic residues" evidence="9">
    <location>
        <begin position="498"/>
        <end position="509"/>
    </location>
</feature>
<accession>A0A0N4V019</accession>
<feature type="transmembrane region" description="Helical" evidence="10">
    <location>
        <begin position="320"/>
        <end position="340"/>
    </location>
</feature>
<comment type="similarity">
    <text evidence="2">Belongs to the unc-93 family.</text>
</comment>
<evidence type="ECO:0000313" key="11">
    <source>
        <dbReference type="EMBL" id="VDD87807.1"/>
    </source>
</evidence>
<keyword evidence="4 10" id="KW-1133">Transmembrane helix</keyword>
<evidence type="ECO:0000313" key="13">
    <source>
        <dbReference type="WBParaSite" id="EVEC_0000324201-mRNA-1"/>
    </source>
</evidence>
<dbReference type="STRING" id="51028.A0A0N4V019"/>
<dbReference type="GO" id="GO:0016020">
    <property type="term" value="C:membrane"/>
    <property type="evidence" value="ECO:0007669"/>
    <property type="project" value="UniProtKB-SubCell"/>
</dbReference>
<keyword evidence="6" id="KW-0325">Glycoprotein</keyword>
<feature type="transmembrane region" description="Helical" evidence="10">
    <location>
        <begin position="469"/>
        <end position="488"/>
    </location>
</feature>
<dbReference type="SUPFAM" id="SSF103473">
    <property type="entry name" value="MFS general substrate transporter"/>
    <property type="match status" value="1"/>
</dbReference>
<reference evidence="11 12" key="2">
    <citation type="submission" date="2018-10" db="EMBL/GenBank/DDBJ databases">
        <authorList>
            <consortium name="Pathogen Informatics"/>
        </authorList>
    </citation>
    <scope>NUCLEOTIDE SEQUENCE [LARGE SCALE GENOMIC DNA]</scope>
</reference>
<dbReference type="Gene3D" id="1.20.1250.20">
    <property type="entry name" value="MFS general substrate transporter like domains"/>
    <property type="match status" value="2"/>
</dbReference>
<proteinExistence type="inferred from homology"/>
<evidence type="ECO:0000256" key="1">
    <source>
        <dbReference type="ARBA" id="ARBA00004141"/>
    </source>
</evidence>
<organism evidence="13">
    <name type="scientific">Enterobius vermicularis</name>
    <name type="common">Human pinworm</name>
    <dbReference type="NCBI Taxonomy" id="51028"/>
    <lineage>
        <taxon>Eukaryota</taxon>
        <taxon>Metazoa</taxon>
        <taxon>Ecdysozoa</taxon>
        <taxon>Nematoda</taxon>
        <taxon>Chromadorea</taxon>
        <taxon>Rhabditida</taxon>
        <taxon>Spirurina</taxon>
        <taxon>Oxyuridomorpha</taxon>
        <taxon>Oxyuroidea</taxon>
        <taxon>Oxyuridae</taxon>
        <taxon>Enterobius</taxon>
    </lineage>
</organism>
<feature type="transmembrane region" description="Helical" evidence="10">
    <location>
        <begin position="63"/>
        <end position="86"/>
    </location>
</feature>
<feature type="region of interest" description="Disordered" evidence="9">
    <location>
        <begin position="498"/>
        <end position="531"/>
    </location>
</feature>
<keyword evidence="3 10" id="KW-0812">Transmembrane</keyword>
<dbReference type="AlphaFoldDB" id="A0A0N4V019"/>
<sequence length="531" mass="58592">MNELFACSKESTLLFDAMCGLSYKTRNVVHLGLGFICVFLAFNSQGFIEETAIDNAENMNKHAGYYSLAIIYAFSMGTNMIVAPLVDFLGPRLSMAGGSFMYTLFQIGMLFLNEPYLYISSALLGIGSGFVWTGQGKYLSMNSTKKTAGRNSGLLWGMLQTSLVGGGLFLFGIFSGLETDTIDKRTRQIIYGVFSAVSLIGNVLLAFIPMHDLTDQNEDTDEEKNPKKEMSQLQVLTGAFRLLITPHMLLLVISFIYTGLELSYWSGVYSTAISRTRTFKFNRHKIVGLNAICQGIGQIIGGLCFGIFGDKFRRYGRNPIVITGYVAHLVCFVLSFINLPPDANLRNTWKDAYITPNIALALIVSVLLGFGDAAWNTQMYSILIGVYSEKIAQAFSIMKFFQTLCGATRAEKSDIEALVIARIIDADGKTICLRGCLNANMSQKMLFPVVQAAAACGAFFYTSAIELRWILLILLITSTIGVSAFFYVEIWAHRKSREKEAEEEKSQEKEAEEDTASAAAESVKVEETEAA</sequence>
<reference evidence="13" key="1">
    <citation type="submission" date="2017-02" db="UniProtKB">
        <authorList>
            <consortium name="WormBaseParasite"/>
        </authorList>
    </citation>
    <scope>IDENTIFICATION</scope>
</reference>
<feature type="transmembrane region" description="Helical" evidence="10">
    <location>
        <begin position="352"/>
        <end position="371"/>
    </location>
</feature>
<evidence type="ECO:0000313" key="12">
    <source>
        <dbReference type="Proteomes" id="UP000274131"/>
    </source>
</evidence>
<dbReference type="EMBL" id="UXUI01007478">
    <property type="protein sequence ID" value="VDD87807.1"/>
    <property type="molecule type" value="Genomic_DNA"/>
</dbReference>
<feature type="transmembrane region" description="Helical" evidence="10">
    <location>
        <begin position="93"/>
        <end position="111"/>
    </location>
</feature>
<feature type="transmembrane region" description="Helical" evidence="10">
    <location>
        <begin position="189"/>
        <end position="208"/>
    </location>
</feature>
<dbReference type="OrthoDB" id="196103at2759"/>
<evidence type="ECO:0000256" key="8">
    <source>
        <dbReference type="ARBA" id="ARBA00041910"/>
    </source>
</evidence>
<dbReference type="InterPro" id="IPR051617">
    <property type="entry name" value="UNC-93-like_regulator"/>
</dbReference>
<dbReference type="InterPro" id="IPR010291">
    <property type="entry name" value="Ion_channel_UNC-93"/>
</dbReference>
<dbReference type="Proteomes" id="UP000274131">
    <property type="component" value="Unassembled WGS sequence"/>
</dbReference>
<feature type="transmembrane region" description="Helical" evidence="10">
    <location>
        <begin position="154"/>
        <end position="177"/>
    </location>
</feature>
<keyword evidence="5 10" id="KW-0472">Membrane</keyword>
<comment type="subcellular location">
    <subcellularLocation>
        <location evidence="1">Membrane</location>
        <topology evidence="1">Multi-pass membrane protein</topology>
    </subcellularLocation>
</comment>
<keyword evidence="12" id="KW-1185">Reference proteome</keyword>
<dbReference type="WBParaSite" id="EVEC_0000324201-mRNA-1">
    <property type="protein sequence ID" value="EVEC_0000324201-mRNA-1"/>
    <property type="gene ID" value="EVEC_0000324201"/>
</dbReference>
<evidence type="ECO:0000256" key="2">
    <source>
        <dbReference type="ARBA" id="ARBA00009172"/>
    </source>
</evidence>
<evidence type="ECO:0000256" key="7">
    <source>
        <dbReference type="ARBA" id="ARBA00040302"/>
    </source>
</evidence>
<dbReference type="PANTHER" id="PTHR23294">
    <property type="entry name" value="ET TRANSLATION PRODUCT-RELATED"/>
    <property type="match status" value="1"/>
</dbReference>
<name>A0A0N4V019_ENTVE</name>
<feature type="transmembrane region" description="Helical" evidence="10">
    <location>
        <begin position="286"/>
        <end position="308"/>
    </location>
</feature>
<gene>
    <name evidence="11" type="ORF">EVEC_LOCUS2950</name>
</gene>
<evidence type="ECO:0000256" key="6">
    <source>
        <dbReference type="ARBA" id="ARBA00023180"/>
    </source>
</evidence>
<dbReference type="InterPro" id="IPR036259">
    <property type="entry name" value="MFS_trans_sf"/>
</dbReference>
<evidence type="ECO:0000256" key="4">
    <source>
        <dbReference type="ARBA" id="ARBA00022989"/>
    </source>
</evidence>
<evidence type="ECO:0000256" key="5">
    <source>
        <dbReference type="ARBA" id="ARBA00023136"/>
    </source>
</evidence>
<feature type="transmembrane region" description="Helical" evidence="10">
    <location>
        <begin position="233"/>
        <end position="257"/>
    </location>
</feature>
<evidence type="ECO:0000256" key="9">
    <source>
        <dbReference type="SAM" id="MobiDB-lite"/>
    </source>
</evidence>
<dbReference type="PANTHER" id="PTHR23294:SF0">
    <property type="entry name" value="UNC93-LIKE PROTEIN MFSD11"/>
    <property type="match status" value="1"/>
</dbReference>
<dbReference type="Pfam" id="PF05978">
    <property type="entry name" value="UNC-93"/>
    <property type="match status" value="1"/>
</dbReference>
<evidence type="ECO:0000256" key="10">
    <source>
        <dbReference type="SAM" id="Phobius"/>
    </source>
</evidence>